<dbReference type="RefSeq" id="XP_062730021.1">
    <property type="nucleotide sequence ID" value="XM_062873070.1"/>
</dbReference>
<dbReference type="Proteomes" id="UP001322138">
    <property type="component" value="Unassembled WGS sequence"/>
</dbReference>
<organism evidence="1 2">
    <name type="scientific">Podospora bellae-mahoneyi</name>
    <dbReference type="NCBI Taxonomy" id="2093777"/>
    <lineage>
        <taxon>Eukaryota</taxon>
        <taxon>Fungi</taxon>
        <taxon>Dikarya</taxon>
        <taxon>Ascomycota</taxon>
        <taxon>Pezizomycotina</taxon>
        <taxon>Sordariomycetes</taxon>
        <taxon>Sordariomycetidae</taxon>
        <taxon>Sordariales</taxon>
        <taxon>Podosporaceae</taxon>
        <taxon>Podospora</taxon>
    </lineage>
</organism>
<reference evidence="1 2" key="1">
    <citation type="journal article" date="2023" name="bioRxiv">
        <title>High-quality genome assemblies of four members of thePodospora anserinaspecies complex.</title>
        <authorList>
            <person name="Ament-Velasquez S.L."/>
            <person name="Vogan A.A."/>
            <person name="Wallerman O."/>
            <person name="Hartmann F."/>
            <person name="Gautier V."/>
            <person name="Silar P."/>
            <person name="Giraud T."/>
            <person name="Johannesson H."/>
        </authorList>
    </citation>
    <scope>NUCLEOTIDE SEQUENCE [LARGE SCALE GENOMIC DNA]</scope>
    <source>
        <strain evidence="1 2">CBS 112042</strain>
    </source>
</reference>
<keyword evidence="2" id="KW-1185">Reference proteome</keyword>
<sequence>MLIHEPIPQFQLALRLFVWGIHHWRVEEMATISHMVNEEMYTIARMVNEPSSWDGLGTLVTLPLDPEIGQQETPRTYYDPIILASLRKYKCERSRQS</sequence>
<accession>A0ABR0FDD6</accession>
<evidence type="ECO:0000313" key="1">
    <source>
        <dbReference type="EMBL" id="KAK4641045.1"/>
    </source>
</evidence>
<gene>
    <name evidence="1" type="ORF">QC761_0098160</name>
</gene>
<dbReference type="GeneID" id="87892436"/>
<proteinExistence type="predicted"/>
<name>A0ABR0FDD6_9PEZI</name>
<protein>
    <submittedName>
        <fullName evidence="1">Uncharacterized protein</fullName>
    </submittedName>
</protein>
<dbReference type="EMBL" id="JAFFGZ010000008">
    <property type="protein sequence ID" value="KAK4641045.1"/>
    <property type="molecule type" value="Genomic_DNA"/>
</dbReference>
<evidence type="ECO:0000313" key="2">
    <source>
        <dbReference type="Proteomes" id="UP001322138"/>
    </source>
</evidence>
<comment type="caution">
    <text evidence="1">The sequence shown here is derived from an EMBL/GenBank/DDBJ whole genome shotgun (WGS) entry which is preliminary data.</text>
</comment>